<evidence type="ECO:0000313" key="1">
    <source>
        <dbReference type="EMBL" id="KAG8171129.1"/>
    </source>
</evidence>
<organism evidence="1 2">
    <name type="scientific">Oedothorax gibbosus</name>
    <dbReference type="NCBI Taxonomy" id="931172"/>
    <lineage>
        <taxon>Eukaryota</taxon>
        <taxon>Metazoa</taxon>
        <taxon>Ecdysozoa</taxon>
        <taxon>Arthropoda</taxon>
        <taxon>Chelicerata</taxon>
        <taxon>Arachnida</taxon>
        <taxon>Araneae</taxon>
        <taxon>Araneomorphae</taxon>
        <taxon>Entelegynae</taxon>
        <taxon>Araneoidea</taxon>
        <taxon>Linyphiidae</taxon>
        <taxon>Erigoninae</taxon>
        <taxon>Oedothorax</taxon>
    </lineage>
</organism>
<protein>
    <submittedName>
        <fullName evidence="1">Uncharacterized protein</fullName>
    </submittedName>
</protein>
<evidence type="ECO:0000313" key="2">
    <source>
        <dbReference type="Proteomes" id="UP000827092"/>
    </source>
</evidence>
<reference evidence="1 2" key="1">
    <citation type="journal article" date="2022" name="Nat. Ecol. Evol.">
        <title>A masculinizing supergene underlies an exaggerated male reproductive morph in a spider.</title>
        <authorList>
            <person name="Hendrickx F."/>
            <person name="De Corte Z."/>
            <person name="Sonet G."/>
            <person name="Van Belleghem S.M."/>
            <person name="Kostlbacher S."/>
            <person name="Vangestel C."/>
        </authorList>
    </citation>
    <scope>NUCLEOTIDE SEQUENCE [LARGE SCALE GENOMIC DNA]</scope>
    <source>
        <strain evidence="1">W744_W776</strain>
    </source>
</reference>
<accession>A0AAV6TH21</accession>
<gene>
    <name evidence="1" type="ORF">JTE90_029153</name>
</gene>
<keyword evidence="2" id="KW-1185">Reference proteome</keyword>
<dbReference type="EMBL" id="JAFNEN010004385">
    <property type="protein sequence ID" value="KAG8171129.1"/>
    <property type="molecule type" value="Genomic_DNA"/>
</dbReference>
<name>A0AAV6TH21_9ARAC</name>
<comment type="caution">
    <text evidence="1">The sequence shown here is derived from an EMBL/GenBank/DDBJ whole genome shotgun (WGS) entry which is preliminary data.</text>
</comment>
<dbReference type="AlphaFoldDB" id="A0AAV6TH21"/>
<sequence>MLSQSVFILKIKIKRAFALIALRRGLLSSAELALGLCVNHLTDVIRPSQTTHLNLSSESIARYRGGKRAWARSVILNGGPLSAYRANRGATDTSRDAVLLTKQRPISGRSHSRDQAERLPRKYNSSPVLRRTSSEFGCVTALGPRGPTPAGLGILTPFPFCFSPQGSHWYLLQNPQDLHRWAPGGLTPAPSRTTANLLLTAAKNLHEEALPSGPVRPTAERHPFSGLVASAVSCSHPFSEFRFHGHRPLSNNQHLSWGLMSSRIGPFKPGAFGSPRAVRLPKWPTGPLILSPRFSS</sequence>
<dbReference type="Proteomes" id="UP000827092">
    <property type="component" value="Unassembled WGS sequence"/>
</dbReference>
<proteinExistence type="predicted"/>